<dbReference type="PANTHER" id="PTHR30472:SF25">
    <property type="entry name" value="ABC TRANSPORTER PERMEASE PROTEIN MJ0876-RELATED"/>
    <property type="match status" value="1"/>
</dbReference>
<dbReference type="EMBL" id="CP064795">
    <property type="protein sequence ID" value="QPG04746.1"/>
    <property type="molecule type" value="Genomic_DNA"/>
</dbReference>
<feature type="transmembrane region" description="Helical" evidence="8">
    <location>
        <begin position="137"/>
        <end position="159"/>
    </location>
</feature>
<evidence type="ECO:0000256" key="8">
    <source>
        <dbReference type="SAM" id="Phobius"/>
    </source>
</evidence>
<feature type="transmembrane region" description="Helical" evidence="8">
    <location>
        <begin position="179"/>
        <end position="200"/>
    </location>
</feature>
<comment type="similarity">
    <text evidence="2">Belongs to the binding-protein-dependent transport system permease family. FecCD subfamily.</text>
</comment>
<dbReference type="PANTHER" id="PTHR30472">
    <property type="entry name" value="FERRIC ENTEROBACTIN TRANSPORT SYSTEM PERMEASE PROTEIN"/>
    <property type="match status" value="1"/>
</dbReference>
<keyword evidence="6 8" id="KW-1133">Transmembrane helix</keyword>
<feature type="transmembrane region" description="Helical" evidence="8">
    <location>
        <begin position="232"/>
        <end position="256"/>
    </location>
</feature>
<evidence type="ECO:0000256" key="5">
    <source>
        <dbReference type="ARBA" id="ARBA00022692"/>
    </source>
</evidence>
<dbReference type="CDD" id="cd06550">
    <property type="entry name" value="TM_ABC_iron-siderophores_like"/>
    <property type="match status" value="1"/>
</dbReference>
<evidence type="ECO:0000256" key="7">
    <source>
        <dbReference type="ARBA" id="ARBA00023136"/>
    </source>
</evidence>
<dbReference type="Pfam" id="PF01032">
    <property type="entry name" value="FecCD"/>
    <property type="match status" value="1"/>
</dbReference>
<feature type="transmembrane region" description="Helical" evidence="8">
    <location>
        <begin position="77"/>
        <end position="96"/>
    </location>
</feature>
<feature type="transmembrane region" description="Helical" evidence="8">
    <location>
        <begin position="293"/>
        <end position="315"/>
    </location>
</feature>
<dbReference type="InterPro" id="IPR037294">
    <property type="entry name" value="ABC_BtuC-like"/>
</dbReference>
<organism evidence="9 10">
    <name type="scientific">Salinimonas marina</name>
    <dbReference type="NCBI Taxonomy" id="2785918"/>
    <lineage>
        <taxon>Bacteria</taxon>
        <taxon>Pseudomonadati</taxon>
        <taxon>Pseudomonadota</taxon>
        <taxon>Gammaproteobacteria</taxon>
        <taxon>Alteromonadales</taxon>
        <taxon>Alteromonadaceae</taxon>
        <taxon>Alteromonas/Salinimonas group</taxon>
        <taxon>Salinimonas</taxon>
    </lineage>
</organism>
<feature type="transmembrane region" description="Helical" evidence="8">
    <location>
        <begin position="48"/>
        <end position="70"/>
    </location>
</feature>
<dbReference type="InterPro" id="IPR000522">
    <property type="entry name" value="ABC_transptr_permease_BtuC"/>
</dbReference>
<feature type="transmembrane region" description="Helical" evidence="8">
    <location>
        <begin position="207"/>
        <end position="226"/>
    </location>
</feature>
<feature type="transmembrane region" description="Helical" evidence="8">
    <location>
        <begin position="102"/>
        <end position="125"/>
    </location>
</feature>
<dbReference type="GO" id="GO:0005886">
    <property type="term" value="C:plasma membrane"/>
    <property type="evidence" value="ECO:0007669"/>
    <property type="project" value="UniProtKB-SubCell"/>
</dbReference>
<name>A0A7S9HBZ4_9ALTE</name>
<dbReference type="KEGG" id="smaa:IT774_11110"/>
<evidence type="ECO:0000313" key="9">
    <source>
        <dbReference type="EMBL" id="QPG04746.1"/>
    </source>
</evidence>
<dbReference type="GO" id="GO:0033214">
    <property type="term" value="P:siderophore-iron import into cell"/>
    <property type="evidence" value="ECO:0007669"/>
    <property type="project" value="TreeGrafter"/>
</dbReference>
<dbReference type="GO" id="GO:0022857">
    <property type="term" value="F:transmembrane transporter activity"/>
    <property type="evidence" value="ECO:0007669"/>
    <property type="project" value="InterPro"/>
</dbReference>
<sequence length="323" mass="34113">MKHRGARVFAALTGSVLILSTAILLTDWQWGGENALFWHILLQLQLPLVLTAILVGAVLVVSAGSLQVVLQNPLADPGIIGITSGASLVAAGLLILQPVQSLLPSVYLLPLGCFIGALLSTWLIYRVARRLRGAAMAVILAGIAISTLAGAVMAWLYVIADAQALRNLTFWLMGSLYQADWLVLLVAGPVMLLSVLYQLTQARRLNWLYGGETMAASAGVSPPQLIRRTLVASALGVGAAVSVAGSIAFIGLLVPHFLRQVVGHDNRVLLPACALCGAAILLGVATFSEYLHLVTLPVSMITATLGGPLLLLALYRGQWKQHA</sequence>
<keyword evidence="7 8" id="KW-0472">Membrane</keyword>
<keyword evidence="4" id="KW-1003">Cell membrane</keyword>
<comment type="subcellular location">
    <subcellularLocation>
        <location evidence="1">Cell membrane</location>
        <topology evidence="1">Multi-pass membrane protein</topology>
    </subcellularLocation>
</comment>
<keyword evidence="10" id="KW-1185">Reference proteome</keyword>
<evidence type="ECO:0000256" key="3">
    <source>
        <dbReference type="ARBA" id="ARBA00022448"/>
    </source>
</evidence>
<evidence type="ECO:0000256" key="2">
    <source>
        <dbReference type="ARBA" id="ARBA00007935"/>
    </source>
</evidence>
<dbReference type="SUPFAM" id="SSF81345">
    <property type="entry name" value="ABC transporter involved in vitamin B12 uptake, BtuC"/>
    <property type="match status" value="1"/>
</dbReference>
<gene>
    <name evidence="9" type="ORF">IT774_11110</name>
</gene>
<evidence type="ECO:0000256" key="4">
    <source>
        <dbReference type="ARBA" id="ARBA00022475"/>
    </source>
</evidence>
<dbReference type="AlphaFoldDB" id="A0A7S9HBZ4"/>
<accession>A0A7S9HBZ4</accession>
<proteinExistence type="inferred from homology"/>
<evidence type="ECO:0000256" key="6">
    <source>
        <dbReference type="ARBA" id="ARBA00022989"/>
    </source>
</evidence>
<protein>
    <submittedName>
        <fullName evidence="9">Iron ABC transporter permease</fullName>
    </submittedName>
</protein>
<reference evidence="9 10" key="1">
    <citation type="submission" date="2020-11" db="EMBL/GenBank/DDBJ databases">
        <title>Complete genome sequence for Salinimonas sp. strain G2-b.</title>
        <authorList>
            <person name="Park S.-J."/>
        </authorList>
    </citation>
    <scope>NUCLEOTIDE SEQUENCE [LARGE SCALE GENOMIC DNA]</scope>
    <source>
        <strain evidence="9 10">G2-b</strain>
    </source>
</reference>
<evidence type="ECO:0000313" key="10">
    <source>
        <dbReference type="Proteomes" id="UP000595095"/>
    </source>
</evidence>
<evidence type="ECO:0000256" key="1">
    <source>
        <dbReference type="ARBA" id="ARBA00004651"/>
    </source>
</evidence>
<feature type="transmembrane region" description="Helical" evidence="8">
    <location>
        <begin position="268"/>
        <end position="287"/>
    </location>
</feature>
<dbReference type="Proteomes" id="UP000595095">
    <property type="component" value="Chromosome"/>
</dbReference>
<dbReference type="Gene3D" id="1.10.3470.10">
    <property type="entry name" value="ABC transporter involved in vitamin B12 uptake, BtuC"/>
    <property type="match status" value="1"/>
</dbReference>
<keyword evidence="5 8" id="KW-0812">Transmembrane</keyword>
<keyword evidence="3" id="KW-0813">Transport</keyword>